<keyword evidence="8" id="KW-0449">Lipoprotein</keyword>
<keyword evidence="12" id="KW-1185">Reference proteome</keyword>
<evidence type="ECO:0000256" key="5">
    <source>
        <dbReference type="ARBA" id="ARBA00022729"/>
    </source>
</evidence>
<dbReference type="GO" id="GO:0005886">
    <property type="term" value="C:plasma membrane"/>
    <property type="evidence" value="ECO:0007669"/>
    <property type="project" value="UniProtKB-SubCell"/>
</dbReference>
<name>A0A2U9BCE1_SCOMX</name>
<protein>
    <submittedName>
        <fullName evidence="11">Putative neuritin-like protein</fullName>
    </submittedName>
</protein>
<keyword evidence="5" id="KW-0732">Signal</keyword>
<evidence type="ECO:0000256" key="2">
    <source>
        <dbReference type="ARBA" id="ARBA00008377"/>
    </source>
</evidence>
<organism evidence="11 12">
    <name type="scientific">Scophthalmus maximus</name>
    <name type="common">Turbot</name>
    <name type="synonym">Psetta maxima</name>
    <dbReference type="NCBI Taxonomy" id="52904"/>
    <lineage>
        <taxon>Eukaryota</taxon>
        <taxon>Metazoa</taxon>
        <taxon>Chordata</taxon>
        <taxon>Craniata</taxon>
        <taxon>Vertebrata</taxon>
        <taxon>Euteleostomi</taxon>
        <taxon>Actinopterygii</taxon>
        <taxon>Neopterygii</taxon>
        <taxon>Teleostei</taxon>
        <taxon>Neoteleostei</taxon>
        <taxon>Acanthomorphata</taxon>
        <taxon>Carangaria</taxon>
        <taxon>Pleuronectiformes</taxon>
        <taxon>Pleuronectoidei</taxon>
        <taxon>Scophthalmidae</taxon>
        <taxon>Scophthalmus</taxon>
    </lineage>
</organism>
<evidence type="ECO:0000256" key="4">
    <source>
        <dbReference type="ARBA" id="ARBA00022622"/>
    </source>
</evidence>
<dbReference type="Pfam" id="PF15056">
    <property type="entry name" value="NRN1"/>
    <property type="match status" value="1"/>
</dbReference>
<reference evidence="11 12" key="1">
    <citation type="submission" date="2017-12" db="EMBL/GenBank/DDBJ databases">
        <title>Integrating genomic resources of turbot (Scophthalmus maximus) in depth evaluation of genetic and physical mapping variation across individuals.</title>
        <authorList>
            <person name="Martinez P."/>
        </authorList>
    </citation>
    <scope>NUCLEOTIDE SEQUENCE [LARGE SCALE GENOMIC DNA]</scope>
</reference>
<dbReference type="PANTHER" id="PTHR15902:SF6">
    <property type="entry name" value="NEURITIN 1-LIKE B"/>
    <property type="match status" value="1"/>
</dbReference>
<evidence type="ECO:0000313" key="12">
    <source>
        <dbReference type="Proteomes" id="UP000246464"/>
    </source>
</evidence>
<feature type="region of interest" description="Disordered" evidence="9">
    <location>
        <begin position="198"/>
        <end position="218"/>
    </location>
</feature>
<proteinExistence type="inferred from homology"/>
<sequence length="247" mass="26809">MDVPRSDEGDLEAERTGITYHTALKYALMTHLTVDDSHMGCCYSQRMLYIYVRLPVGASHQSLWFRGGTPLPRTLLSRTMTSHPGTATVLLPIALCLGLASVCFGAAIPVACGSIYKSFAQCLLTLGDSLVDTQKDQSTQDIDAICRSWNAFHVCANSALAGCPGEAAAVWESLRQESRKTQFSGNLYDMCASRTTLPPSTVPAPQSPPTSDQTNQETLKGRTYKHSPTLSTLLFPAFSTLLVLLRS</sequence>
<keyword evidence="4" id="KW-0336">GPI-anchor</keyword>
<evidence type="ECO:0000313" key="11">
    <source>
        <dbReference type="EMBL" id="AWP01637.1"/>
    </source>
</evidence>
<dbReference type="InterPro" id="IPR026144">
    <property type="entry name" value="Neuritin_fam"/>
</dbReference>
<dbReference type="AlphaFoldDB" id="A0A2U9BCE1"/>
<evidence type="ECO:0000256" key="6">
    <source>
        <dbReference type="ARBA" id="ARBA00023136"/>
    </source>
</evidence>
<keyword evidence="10" id="KW-1133">Transmembrane helix</keyword>
<comment type="subcellular location">
    <subcellularLocation>
        <location evidence="1">Cell membrane</location>
        <topology evidence="1">Lipid-anchor</topology>
        <topology evidence="1">GPI-anchor</topology>
    </subcellularLocation>
</comment>
<gene>
    <name evidence="11" type="ORF">SMAX5B_012550</name>
</gene>
<evidence type="ECO:0000256" key="9">
    <source>
        <dbReference type="SAM" id="MobiDB-lite"/>
    </source>
</evidence>
<keyword evidence="10" id="KW-0812">Transmembrane</keyword>
<keyword evidence="7" id="KW-0325">Glycoprotein</keyword>
<dbReference type="Proteomes" id="UP000246464">
    <property type="component" value="Chromosome 5"/>
</dbReference>
<evidence type="ECO:0000256" key="8">
    <source>
        <dbReference type="ARBA" id="ARBA00023288"/>
    </source>
</evidence>
<evidence type="ECO:0000256" key="7">
    <source>
        <dbReference type="ARBA" id="ARBA00023180"/>
    </source>
</evidence>
<dbReference type="GO" id="GO:1990138">
    <property type="term" value="P:neuron projection extension"/>
    <property type="evidence" value="ECO:0007669"/>
    <property type="project" value="TreeGrafter"/>
</dbReference>
<evidence type="ECO:0000256" key="1">
    <source>
        <dbReference type="ARBA" id="ARBA00004609"/>
    </source>
</evidence>
<keyword evidence="6 10" id="KW-0472">Membrane</keyword>
<dbReference type="PANTHER" id="PTHR15902">
    <property type="entry name" value="NEURITIN-RELATED"/>
    <property type="match status" value="1"/>
</dbReference>
<evidence type="ECO:0000256" key="10">
    <source>
        <dbReference type="SAM" id="Phobius"/>
    </source>
</evidence>
<accession>A0A2U9BCE1</accession>
<keyword evidence="3" id="KW-1003">Cell membrane</keyword>
<comment type="similarity">
    <text evidence="2">Belongs to the neuritin family.</text>
</comment>
<evidence type="ECO:0000256" key="3">
    <source>
        <dbReference type="ARBA" id="ARBA00022475"/>
    </source>
</evidence>
<dbReference type="EMBL" id="CP026247">
    <property type="protein sequence ID" value="AWP01637.1"/>
    <property type="molecule type" value="Genomic_DNA"/>
</dbReference>
<dbReference type="GO" id="GO:0098552">
    <property type="term" value="C:side of membrane"/>
    <property type="evidence" value="ECO:0007669"/>
    <property type="project" value="UniProtKB-KW"/>
</dbReference>
<feature type="transmembrane region" description="Helical" evidence="10">
    <location>
        <begin position="89"/>
        <end position="111"/>
    </location>
</feature>